<gene>
    <name evidence="10" type="ORF">GCM10017566_48540</name>
</gene>
<dbReference type="CDD" id="cd06173">
    <property type="entry name" value="MFS_MefA_like"/>
    <property type="match status" value="1"/>
</dbReference>
<feature type="transmembrane region" description="Helical" evidence="8">
    <location>
        <begin position="207"/>
        <end position="225"/>
    </location>
</feature>
<dbReference type="Gene3D" id="1.20.1250.20">
    <property type="entry name" value="MFS general substrate transporter like domains"/>
    <property type="match status" value="1"/>
</dbReference>
<keyword evidence="4 8" id="KW-0812">Transmembrane</keyword>
<keyword evidence="11" id="KW-1185">Reference proteome</keyword>
<evidence type="ECO:0000313" key="11">
    <source>
        <dbReference type="Proteomes" id="UP000658656"/>
    </source>
</evidence>
<protein>
    <recommendedName>
        <fullName evidence="9">Major facilitator superfamily (MFS) profile domain-containing protein</fullName>
    </recommendedName>
</protein>
<evidence type="ECO:0000313" key="10">
    <source>
        <dbReference type="EMBL" id="GHF68964.1"/>
    </source>
</evidence>
<feature type="transmembrane region" description="Helical" evidence="8">
    <location>
        <begin position="176"/>
        <end position="195"/>
    </location>
</feature>
<feature type="transmembrane region" description="Helical" evidence="8">
    <location>
        <begin position="137"/>
        <end position="164"/>
    </location>
</feature>
<dbReference type="PROSITE" id="PS50850">
    <property type="entry name" value="MFS"/>
    <property type="match status" value="1"/>
</dbReference>
<keyword evidence="6 8" id="KW-0472">Membrane</keyword>
<evidence type="ECO:0000259" key="9">
    <source>
        <dbReference type="PROSITE" id="PS50850"/>
    </source>
</evidence>
<evidence type="ECO:0000256" key="3">
    <source>
        <dbReference type="ARBA" id="ARBA00022475"/>
    </source>
</evidence>
<reference evidence="10" key="1">
    <citation type="journal article" date="2014" name="Int. J. Syst. Evol. Microbiol.">
        <title>Complete genome sequence of Corynebacterium casei LMG S-19264T (=DSM 44701T), isolated from a smear-ripened cheese.</title>
        <authorList>
            <consortium name="US DOE Joint Genome Institute (JGI-PGF)"/>
            <person name="Walter F."/>
            <person name="Albersmeier A."/>
            <person name="Kalinowski J."/>
            <person name="Ruckert C."/>
        </authorList>
    </citation>
    <scope>NUCLEOTIDE SEQUENCE</scope>
    <source>
        <strain evidence="10">CGMCC 4.7679</strain>
    </source>
</reference>
<feature type="transmembrane region" description="Helical" evidence="8">
    <location>
        <begin position="85"/>
        <end position="116"/>
    </location>
</feature>
<dbReference type="RefSeq" id="WP_229881095.1">
    <property type="nucleotide sequence ID" value="NZ_BNAV01000007.1"/>
</dbReference>
<name>A0A8H9MC24_9PSEU</name>
<dbReference type="GO" id="GO:0005886">
    <property type="term" value="C:plasma membrane"/>
    <property type="evidence" value="ECO:0007669"/>
    <property type="project" value="UniProtKB-SubCell"/>
</dbReference>
<evidence type="ECO:0000256" key="7">
    <source>
        <dbReference type="SAM" id="MobiDB-lite"/>
    </source>
</evidence>
<feature type="domain" description="Major facilitator superfamily (MFS) profile" evidence="9">
    <location>
        <begin position="141"/>
        <end position="349"/>
    </location>
</feature>
<dbReference type="InterPro" id="IPR036259">
    <property type="entry name" value="MFS_trans_sf"/>
</dbReference>
<keyword evidence="5 8" id="KW-1133">Transmembrane helix</keyword>
<dbReference type="InterPro" id="IPR010290">
    <property type="entry name" value="TM_effector"/>
</dbReference>
<reference evidence="10" key="2">
    <citation type="submission" date="2020-09" db="EMBL/GenBank/DDBJ databases">
        <authorList>
            <person name="Sun Q."/>
            <person name="Zhou Y."/>
        </authorList>
    </citation>
    <scope>NUCLEOTIDE SEQUENCE</scope>
    <source>
        <strain evidence="10">CGMCC 4.7679</strain>
    </source>
</reference>
<feature type="compositionally biased region" description="Pro residues" evidence="7">
    <location>
        <begin position="321"/>
        <end position="330"/>
    </location>
</feature>
<organism evidence="10 11">
    <name type="scientific">Amycolatopsis bartoniae</name>
    <dbReference type="NCBI Taxonomy" id="941986"/>
    <lineage>
        <taxon>Bacteria</taxon>
        <taxon>Bacillati</taxon>
        <taxon>Actinomycetota</taxon>
        <taxon>Actinomycetes</taxon>
        <taxon>Pseudonocardiales</taxon>
        <taxon>Pseudonocardiaceae</taxon>
        <taxon>Amycolatopsis</taxon>
    </lineage>
</organism>
<proteinExistence type="predicted"/>
<keyword evidence="3" id="KW-1003">Cell membrane</keyword>
<evidence type="ECO:0000256" key="4">
    <source>
        <dbReference type="ARBA" id="ARBA00022692"/>
    </source>
</evidence>
<dbReference type="SUPFAM" id="SSF103473">
    <property type="entry name" value="MFS general substrate transporter"/>
    <property type="match status" value="1"/>
</dbReference>
<accession>A0A8H9MC24</accession>
<dbReference type="PANTHER" id="PTHR23513">
    <property type="entry name" value="INTEGRAL MEMBRANE EFFLUX PROTEIN-RELATED"/>
    <property type="match status" value="1"/>
</dbReference>
<feature type="transmembrane region" description="Helical" evidence="8">
    <location>
        <begin position="231"/>
        <end position="250"/>
    </location>
</feature>
<dbReference type="Pfam" id="PF05977">
    <property type="entry name" value="MFS_3"/>
    <property type="match status" value="1"/>
</dbReference>
<feature type="compositionally biased region" description="Basic residues" evidence="7">
    <location>
        <begin position="332"/>
        <end position="349"/>
    </location>
</feature>
<dbReference type="Proteomes" id="UP000658656">
    <property type="component" value="Unassembled WGS sequence"/>
</dbReference>
<comment type="caution">
    <text evidence="10">The sequence shown here is derived from an EMBL/GenBank/DDBJ whole genome shotgun (WGS) entry which is preliminary data.</text>
</comment>
<evidence type="ECO:0000256" key="8">
    <source>
        <dbReference type="SAM" id="Phobius"/>
    </source>
</evidence>
<dbReference type="GO" id="GO:0022857">
    <property type="term" value="F:transmembrane transporter activity"/>
    <property type="evidence" value="ECO:0007669"/>
    <property type="project" value="InterPro"/>
</dbReference>
<keyword evidence="2" id="KW-0813">Transport</keyword>
<feature type="transmembrane region" description="Helical" evidence="8">
    <location>
        <begin position="271"/>
        <end position="291"/>
    </location>
</feature>
<evidence type="ECO:0000256" key="5">
    <source>
        <dbReference type="ARBA" id="ARBA00022989"/>
    </source>
</evidence>
<dbReference type="PANTHER" id="PTHR23513:SF6">
    <property type="entry name" value="MAJOR FACILITATOR SUPERFAMILY ASSOCIATED DOMAIN-CONTAINING PROTEIN"/>
    <property type="match status" value="1"/>
</dbReference>
<dbReference type="EMBL" id="BNAV01000007">
    <property type="protein sequence ID" value="GHF68964.1"/>
    <property type="molecule type" value="Genomic_DNA"/>
</dbReference>
<evidence type="ECO:0000256" key="6">
    <source>
        <dbReference type="ARBA" id="ARBA00023136"/>
    </source>
</evidence>
<feature type="region of interest" description="Disordered" evidence="7">
    <location>
        <begin position="319"/>
        <end position="349"/>
    </location>
</feature>
<evidence type="ECO:0000256" key="2">
    <source>
        <dbReference type="ARBA" id="ARBA00022448"/>
    </source>
</evidence>
<dbReference type="AlphaFoldDB" id="A0A8H9MC24"/>
<dbReference type="InterPro" id="IPR020846">
    <property type="entry name" value="MFS_dom"/>
</dbReference>
<comment type="subcellular location">
    <subcellularLocation>
        <location evidence="1">Cell membrane</location>
        <topology evidence="1">Multi-pass membrane protein</topology>
    </subcellularLocation>
</comment>
<evidence type="ECO:0000256" key="1">
    <source>
        <dbReference type="ARBA" id="ARBA00004651"/>
    </source>
</evidence>
<sequence>MLAANLVRAGLLAALVLATLSSATSIWLLYVVAFGAGTAETCYDTAAQAIVPQLVAPERLSRANGRLYAAELTANELVGPPLAGFLVAAGVLTVVVAPALLWLLAVAALLFVRGAFRVDAGKPRVAEGLRFVWRHRVLRTFTVVVGVFNFASSGTQAILVLYVVGPGSVLGLDERAYGWLVTAPAAGSLLGAVLAERVERRFGRARPLLVSFGCAAATLAVPAFAPDPFAIAAAYFLCGATLIIANVVTVSLRQTLAPAELLGRVGSSHRLVAYGTKPLGALAAGALAPALGLRGTFAVLGLLALAASAPLLRLREDELLSPPPVSPPPGAGRRRPAGCTGRRRGRGGP</sequence>